<evidence type="ECO:0000256" key="3">
    <source>
        <dbReference type="ARBA" id="ARBA00022475"/>
    </source>
</evidence>
<dbReference type="InterPro" id="IPR000515">
    <property type="entry name" value="MetI-like"/>
</dbReference>
<dbReference type="InterPro" id="IPR050809">
    <property type="entry name" value="UgpAE/MalFG_permease"/>
</dbReference>
<keyword evidence="4 7" id="KW-0812">Transmembrane</keyword>
<evidence type="ECO:0000256" key="7">
    <source>
        <dbReference type="RuleBase" id="RU363032"/>
    </source>
</evidence>
<comment type="subcellular location">
    <subcellularLocation>
        <location evidence="1 7">Cell membrane</location>
        <topology evidence="1 7">Multi-pass membrane protein</topology>
    </subcellularLocation>
</comment>
<keyword evidence="5 7" id="KW-1133">Transmembrane helix</keyword>
<feature type="transmembrane region" description="Helical" evidence="7">
    <location>
        <begin position="85"/>
        <end position="106"/>
    </location>
</feature>
<evidence type="ECO:0000256" key="6">
    <source>
        <dbReference type="ARBA" id="ARBA00023136"/>
    </source>
</evidence>
<proteinExistence type="inferred from homology"/>
<dbReference type="Proteomes" id="UP001524473">
    <property type="component" value="Unassembled WGS sequence"/>
</dbReference>
<dbReference type="SUPFAM" id="SSF161098">
    <property type="entry name" value="MetI-like"/>
    <property type="match status" value="1"/>
</dbReference>
<keyword evidence="2 7" id="KW-0813">Transport</keyword>
<reference evidence="9 10" key="1">
    <citation type="submission" date="2022-06" db="EMBL/GenBank/DDBJ databases">
        <title>Isolation of gut microbiota from human fecal samples.</title>
        <authorList>
            <person name="Pamer E.G."/>
            <person name="Barat B."/>
            <person name="Waligurski E."/>
            <person name="Medina S."/>
            <person name="Paddock L."/>
            <person name="Mostad J."/>
        </authorList>
    </citation>
    <scope>NUCLEOTIDE SEQUENCE [LARGE SCALE GENOMIC DNA]</scope>
    <source>
        <strain evidence="9 10">DFI.9.73</strain>
    </source>
</reference>
<feature type="domain" description="ABC transmembrane type-1" evidence="8">
    <location>
        <begin position="81"/>
        <end position="297"/>
    </location>
</feature>
<feature type="transmembrane region" description="Helical" evidence="7">
    <location>
        <begin position="224"/>
        <end position="244"/>
    </location>
</feature>
<evidence type="ECO:0000313" key="9">
    <source>
        <dbReference type="EMBL" id="MCQ4839327.1"/>
    </source>
</evidence>
<comment type="caution">
    <text evidence="9">The sequence shown here is derived from an EMBL/GenBank/DDBJ whole genome shotgun (WGS) entry which is preliminary data.</text>
</comment>
<evidence type="ECO:0000256" key="4">
    <source>
        <dbReference type="ARBA" id="ARBA00022692"/>
    </source>
</evidence>
<evidence type="ECO:0000259" key="8">
    <source>
        <dbReference type="PROSITE" id="PS50928"/>
    </source>
</evidence>
<keyword evidence="10" id="KW-1185">Reference proteome</keyword>
<dbReference type="Gene3D" id="1.10.3720.10">
    <property type="entry name" value="MetI-like"/>
    <property type="match status" value="1"/>
</dbReference>
<dbReference type="InterPro" id="IPR035906">
    <property type="entry name" value="MetI-like_sf"/>
</dbReference>
<dbReference type="PROSITE" id="PS50928">
    <property type="entry name" value="ABC_TM1"/>
    <property type="match status" value="1"/>
</dbReference>
<dbReference type="PANTHER" id="PTHR43227">
    <property type="entry name" value="BLL4140 PROTEIN"/>
    <property type="match status" value="1"/>
</dbReference>
<feature type="transmembrane region" description="Helical" evidence="7">
    <location>
        <begin position="21"/>
        <end position="49"/>
    </location>
</feature>
<name>A0ABT1RXC0_9FIRM</name>
<accession>A0ABT1RXC0</accession>
<protein>
    <submittedName>
        <fullName evidence="9">ABC transporter permease subunit</fullName>
    </submittedName>
</protein>
<dbReference type="RefSeq" id="WP_256191659.1">
    <property type="nucleotide sequence ID" value="NZ_CAJKKG010000035.1"/>
</dbReference>
<sequence length="310" mass="35135">MQVSSPLQKGKFRRRFKKERELWFWSSLSIVWWVFFFLIPLYGIVYAFFDYVPGRELTWDRFVGLKNFASFFQGKDAWTIIRNTLVIGGLNITVGFAAPIALALLFDELKGTKLKRVTQTVSYLPYFVSWVVVASILTTCLSSEGVVNQVLVSAGILEKPVLFLSEGKFFWGIITIANIWKNIGWNTILYMSAIAGIDQELYEAGAVDGLGRWGMVKHITLPSILPTIVLLFILGIGGILNIGYEQNLLIGQPTTREYWDIIDTYVYRYGIQMGRHSFAIAVGLMKSIIGLILVFTTNFIAKKTMDMSIF</sequence>
<dbReference type="EMBL" id="JANFZH010000009">
    <property type="protein sequence ID" value="MCQ4839327.1"/>
    <property type="molecule type" value="Genomic_DNA"/>
</dbReference>
<dbReference type="Pfam" id="PF00528">
    <property type="entry name" value="BPD_transp_1"/>
    <property type="match status" value="1"/>
</dbReference>
<feature type="transmembrane region" description="Helical" evidence="7">
    <location>
        <begin position="278"/>
        <end position="301"/>
    </location>
</feature>
<comment type="similarity">
    <text evidence="7">Belongs to the binding-protein-dependent transport system permease family.</text>
</comment>
<keyword evidence="3" id="KW-1003">Cell membrane</keyword>
<organism evidence="9 10">
    <name type="scientific">Neglectibacter timonensis</name>
    <dbReference type="NCBI Taxonomy" id="1776382"/>
    <lineage>
        <taxon>Bacteria</taxon>
        <taxon>Bacillati</taxon>
        <taxon>Bacillota</taxon>
        <taxon>Clostridia</taxon>
        <taxon>Eubacteriales</taxon>
        <taxon>Oscillospiraceae</taxon>
        <taxon>Neglectibacter</taxon>
    </lineage>
</organism>
<dbReference type="CDD" id="cd06261">
    <property type="entry name" value="TM_PBP2"/>
    <property type="match status" value="1"/>
</dbReference>
<evidence type="ECO:0000256" key="2">
    <source>
        <dbReference type="ARBA" id="ARBA00022448"/>
    </source>
</evidence>
<evidence type="ECO:0000256" key="1">
    <source>
        <dbReference type="ARBA" id="ARBA00004651"/>
    </source>
</evidence>
<gene>
    <name evidence="9" type="ORF">NE695_05280</name>
</gene>
<keyword evidence="6 7" id="KW-0472">Membrane</keyword>
<evidence type="ECO:0000313" key="10">
    <source>
        <dbReference type="Proteomes" id="UP001524473"/>
    </source>
</evidence>
<evidence type="ECO:0000256" key="5">
    <source>
        <dbReference type="ARBA" id="ARBA00022989"/>
    </source>
</evidence>
<dbReference type="PANTHER" id="PTHR43227:SF11">
    <property type="entry name" value="BLL4140 PROTEIN"/>
    <property type="match status" value="1"/>
</dbReference>